<accession>A0A316HBK6</accession>
<dbReference type="Pfam" id="PF01556">
    <property type="entry name" value="DnaJ_C"/>
    <property type="match status" value="1"/>
</dbReference>
<evidence type="ECO:0000256" key="2">
    <source>
        <dbReference type="ARBA" id="ARBA00022737"/>
    </source>
</evidence>
<keyword evidence="1" id="KW-0479">Metal-binding</keyword>
<dbReference type="FunFam" id="2.60.260.20:FF:000005">
    <property type="entry name" value="Chaperone protein dnaJ 1, mitochondrial"/>
    <property type="match status" value="1"/>
</dbReference>
<sequence length="309" mass="34263">MAFIDYYKVLEIDKNASEKDIKNAYRKLARKYHPDLNPNDEEANKKFQQLNEANEVLSDPEKRKKYDKYGENWQHGEAYEQQARQQANQQAGGFGGYAGFGDAQGYGEDEGFGSEDFSDFFQSMFGGAGSGTRGGRSAKFRGQDYNASLNLNLRDVLETHKQTLTVNGKNIRITIPAGIENGQTIKIAGHGAPGVNGGPAGDLFIKFNIAPDADFKRDGNDLYATLKLDLYTAVLGGEITADTLTGKVKLKIKPETQNGTKVKLKGKGMPVYKKDNEFGDLYLTFDIRIPTNLTEKQRQLFEELAKSST</sequence>
<dbReference type="GO" id="GO:0051082">
    <property type="term" value="F:unfolded protein binding"/>
    <property type="evidence" value="ECO:0007669"/>
    <property type="project" value="InterPro"/>
</dbReference>
<evidence type="ECO:0000313" key="7">
    <source>
        <dbReference type="EMBL" id="PWK77350.1"/>
    </source>
</evidence>
<dbReference type="PANTHER" id="PTHR43096:SF52">
    <property type="entry name" value="DNAJ HOMOLOG 1, MITOCHONDRIAL-RELATED"/>
    <property type="match status" value="1"/>
</dbReference>
<dbReference type="AlphaFoldDB" id="A0A316HBK6"/>
<keyword evidence="7" id="KW-0238">DNA-binding</keyword>
<keyword evidence="2" id="KW-0677">Repeat</keyword>
<gene>
    <name evidence="7" type="ORF">LX99_03162</name>
</gene>
<keyword evidence="5" id="KW-0143">Chaperone</keyword>
<dbReference type="PROSITE" id="PS00636">
    <property type="entry name" value="DNAJ_1"/>
    <property type="match status" value="1"/>
</dbReference>
<evidence type="ECO:0000313" key="8">
    <source>
        <dbReference type="Proteomes" id="UP000245678"/>
    </source>
</evidence>
<dbReference type="GO" id="GO:0005737">
    <property type="term" value="C:cytoplasm"/>
    <property type="evidence" value="ECO:0007669"/>
    <property type="project" value="TreeGrafter"/>
</dbReference>
<dbReference type="InterPro" id="IPR018253">
    <property type="entry name" value="DnaJ_domain_CS"/>
</dbReference>
<dbReference type="SUPFAM" id="SSF49493">
    <property type="entry name" value="HSP40/DnaJ peptide-binding domain"/>
    <property type="match status" value="2"/>
</dbReference>
<dbReference type="EMBL" id="QGHA01000005">
    <property type="protein sequence ID" value="PWK77350.1"/>
    <property type="molecule type" value="Genomic_DNA"/>
</dbReference>
<dbReference type="GO" id="GO:0042026">
    <property type="term" value="P:protein refolding"/>
    <property type="evidence" value="ECO:0007669"/>
    <property type="project" value="TreeGrafter"/>
</dbReference>
<reference evidence="7 8" key="1">
    <citation type="submission" date="2018-05" db="EMBL/GenBank/DDBJ databases">
        <title>Genomic Encyclopedia of Archaeal and Bacterial Type Strains, Phase II (KMG-II): from individual species to whole genera.</title>
        <authorList>
            <person name="Goeker M."/>
        </authorList>
    </citation>
    <scope>NUCLEOTIDE SEQUENCE [LARGE SCALE GENOMIC DNA]</scope>
    <source>
        <strain evidence="7 8">DSM 19975</strain>
    </source>
</reference>
<dbReference type="CDD" id="cd06257">
    <property type="entry name" value="DnaJ"/>
    <property type="match status" value="1"/>
</dbReference>
<comment type="caution">
    <text evidence="7">The sequence shown here is derived from an EMBL/GenBank/DDBJ whole genome shotgun (WGS) entry which is preliminary data.</text>
</comment>
<protein>
    <submittedName>
        <fullName evidence="7">Curved DNA-binding protein</fullName>
    </submittedName>
</protein>
<keyword evidence="4" id="KW-0862">Zinc</keyword>
<dbReference type="InterPro" id="IPR036869">
    <property type="entry name" value="J_dom_sf"/>
</dbReference>
<keyword evidence="8" id="KW-1185">Reference proteome</keyword>
<dbReference type="GO" id="GO:0008270">
    <property type="term" value="F:zinc ion binding"/>
    <property type="evidence" value="ECO:0007669"/>
    <property type="project" value="UniProtKB-KW"/>
</dbReference>
<dbReference type="PRINTS" id="PR00625">
    <property type="entry name" value="JDOMAIN"/>
</dbReference>
<evidence type="ECO:0000259" key="6">
    <source>
        <dbReference type="PROSITE" id="PS50076"/>
    </source>
</evidence>
<keyword evidence="3" id="KW-0863">Zinc-finger</keyword>
<dbReference type="Pfam" id="PF00226">
    <property type="entry name" value="DnaJ"/>
    <property type="match status" value="1"/>
</dbReference>
<dbReference type="RefSeq" id="WP_109608823.1">
    <property type="nucleotide sequence ID" value="NZ_QGHA01000005.1"/>
</dbReference>
<dbReference type="CDD" id="cd10747">
    <property type="entry name" value="DnaJ_C"/>
    <property type="match status" value="1"/>
</dbReference>
<evidence type="ECO:0000256" key="5">
    <source>
        <dbReference type="ARBA" id="ARBA00023186"/>
    </source>
</evidence>
<dbReference type="Gene3D" id="2.60.260.20">
    <property type="entry name" value="Urease metallochaperone UreE, N-terminal domain"/>
    <property type="match status" value="2"/>
</dbReference>
<evidence type="ECO:0000256" key="1">
    <source>
        <dbReference type="ARBA" id="ARBA00022723"/>
    </source>
</evidence>
<dbReference type="InterPro" id="IPR008971">
    <property type="entry name" value="HSP40/DnaJ_pept-bd"/>
</dbReference>
<dbReference type="InterPro" id="IPR001623">
    <property type="entry name" value="DnaJ_domain"/>
</dbReference>
<feature type="domain" description="J" evidence="6">
    <location>
        <begin position="5"/>
        <end position="70"/>
    </location>
</feature>
<dbReference type="GO" id="GO:0003677">
    <property type="term" value="F:DNA binding"/>
    <property type="evidence" value="ECO:0007669"/>
    <property type="project" value="UniProtKB-KW"/>
</dbReference>
<evidence type="ECO:0000256" key="3">
    <source>
        <dbReference type="ARBA" id="ARBA00022771"/>
    </source>
</evidence>
<dbReference type="InterPro" id="IPR002939">
    <property type="entry name" value="DnaJ_C"/>
</dbReference>
<proteinExistence type="predicted"/>
<name>A0A316HBK6_9SPHI</name>
<dbReference type="PANTHER" id="PTHR43096">
    <property type="entry name" value="DNAJ HOMOLOG 1, MITOCHONDRIAL-RELATED"/>
    <property type="match status" value="1"/>
</dbReference>
<dbReference type="Gene3D" id="1.10.287.110">
    <property type="entry name" value="DnaJ domain"/>
    <property type="match status" value="1"/>
</dbReference>
<evidence type="ECO:0000256" key="4">
    <source>
        <dbReference type="ARBA" id="ARBA00022833"/>
    </source>
</evidence>
<dbReference type="SUPFAM" id="SSF46565">
    <property type="entry name" value="Chaperone J-domain"/>
    <property type="match status" value="1"/>
</dbReference>
<organism evidence="7 8">
    <name type="scientific">Mucilaginibacter oryzae</name>
    <dbReference type="NCBI Taxonomy" id="468058"/>
    <lineage>
        <taxon>Bacteria</taxon>
        <taxon>Pseudomonadati</taxon>
        <taxon>Bacteroidota</taxon>
        <taxon>Sphingobacteriia</taxon>
        <taxon>Sphingobacteriales</taxon>
        <taxon>Sphingobacteriaceae</taxon>
        <taxon>Mucilaginibacter</taxon>
    </lineage>
</organism>
<dbReference type="PROSITE" id="PS50076">
    <property type="entry name" value="DNAJ_2"/>
    <property type="match status" value="1"/>
</dbReference>
<dbReference type="SMART" id="SM00271">
    <property type="entry name" value="DnaJ"/>
    <property type="match status" value="1"/>
</dbReference>
<dbReference type="Proteomes" id="UP000245678">
    <property type="component" value="Unassembled WGS sequence"/>
</dbReference>